<comment type="similarity">
    <text evidence="1">In the N-terminal section; belongs to the CRISPR-associated nuclease Cas3-HD family.</text>
</comment>
<dbReference type="GO" id="GO:0046872">
    <property type="term" value="F:metal ion binding"/>
    <property type="evidence" value="ECO:0007669"/>
    <property type="project" value="UniProtKB-KW"/>
</dbReference>
<reference evidence="13 14" key="1">
    <citation type="submission" date="2019-06" db="EMBL/GenBank/DDBJ databases">
        <title>Saccharibacillus brassicae sp. nov., an endophytic bacterium isolated from Chinese cabbage seeds (Brassica pekinensis).</title>
        <authorList>
            <person name="Jiang L."/>
            <person name="Lee J."/>
            <person name="Kim S.W."/>
        </authorList>
    </citation>
    <scope>NUCLEOTIDE SEQUENCE [LARGE SCALE GENOMIC DNA]</scope>
    <source>
        <strain evidence="14">KCTC 43072 / ATSA2</strain>
    </source>
</reference>
<evidence type="ECO:0000256" key="5">
    <source>
        <dbReference type="ARBA" id="ARBA00022741"/>
    </source>
</evidence>
<evidence type="ECO:0000256" key="3">
    <source>
        <dbReference type="ARBA" id="ARBA00022722"/>
    </source>
</evidence>
<evidence type="ECO:0000259" key="10">
    <source>
        <dbReference type="PROSITE" id="PS51192"/>
    </source>
</evidence>
<dbReference type="SMART" id="SM00487">
    <property type="entry name" value="DEXDc"/>
    <property type="match status" value="1"/>
</dbReference>
<name>A0A4Y6USF4_SACBS</name>
<dbReference type="InterPro" id="IPR006474">
    <property type="entry name" value="Helicase_Cas3_CRISPR-ass_core"/>
</dbReference>
<keyword evidence="8" id="KW-0067">ATP-binding</keyword>
<keyword evidence="14" id="KW-1185">Reference proteome</keyword>
<dbReference type="GO" id="GO:0043138">
    <property type="term" value="F:3'-5' DNA helicase activity"/>
    <property type="evidence" value="ECO:0007669"/>
    <property type="project" value="TreeGrafter"/>
</dbReference>
<dbReference type="CDD" id="cd17930">
    <property type="entry name" value="DEXHc_cas3"/>
    <property type="match status" value="1"/>
</dbReference>
<feature type="domain" description="Helicase C-terminal" evidence="11">
    <location>
        <begin position="480"/>
        <end position="642"/>
    </location>
</feature>
<evidence type="ECO:0000256" key="6">
    <source>
        <dbReference type="ARBA" id="ARBA00022801"/>
    </source>
</evidence>
<dbReference type="Gene3D" id="3.40.50.300">
    <property type="entry name" value="P-loop containing nucleotide triphosphate hydrolases"/>
    <property type="match status" value="2"/>
</dbReference>
<gene>
    <name evidence="13" type="primary">cas3</name>
    <name evidence="13" type="ORF">FFV09_01710</name>
</gene>
<keyword evidence="7" id="KW-0347">Helicase</keyword>
<evidence type="ECO:0000259" key="12">
    <source>
        <dbReference type="PROSITE" id="PS51643"/>
    </source>
</evidence>
<evidence type="ECO:0000256" key="4">
    <source>
        <dbReference type="ARBA" id="ARBA00022723"/>
    </source>
</evidence>
<dbReference type="PROSITE" id="PS51643">
    <property type="entry name" value="HD_CAS3"/>
    <property type="match status" value="1"/>
</dbReference>
<dbReference type="Gene3D" id="1.10.3210.30">
    <property type="match status" value="1"/>
</dbReference>
<dbReference type="Pfam" id="PF00270">
    <property type="entry name" value="DEAD"/>
    <property type="match status" value="1"/>
</dbReference>
<dbReference type="GO" id="GO:0005524">
    <property type="term" value="F:ATP binding"/>
    <property type="evidence" value="ECO:0007669"/>
    <property type="project" value="UniProtKB-KW"/>
</dbReference>
<feature type="domain" description="HD Cas3-type" evidence="12">
    <location>
        <begin position="38"/>
        <end position="206"/>
    </location>
</feature>
<evidence type="ECO:0000259" key="11">
    <source>
        <dbReference type="PROSITE" id="PS51194"/>
    </source>
</evidence>
<comment type="similarity">
    <text evidence="2">In the central section; belongs to the CRISPR-associated helicase Cas3 family.</text>
</comment>
<sequence>MPNLIKQASRIASNSFKGEQALPYYAHTKQREDKSIGPESTWQLLRTHLTEVERLAGDMAKPFGAEQWAKAAGRLHDLGKYSEAFQHRLKGSTQKVDHATAGALALVQHWSSTGSEQAAARLLAYVIAGHHSGLPDYGTSEADHNACLRKRLSQNQQLEDYSAFRAEIVVPQAPQTFPIKPGPAPGFQLSFFTRMLFSCLVDADSLNTEAFSDPSRHGLRKREEEAEERMAKLWKRLRQRFYDYRAAKFRAPRGDIDRWRTEIFEETMHRAADPLGLFSLTLPTGSGKTQVSLGFALEHAVRHGLRRILYVIPYTSIIEQNAQEFRDILGDEHVLEHHSNFQHSLHDHGTEAFETTERQKLAEENWELPLVVTTNVQFFESLFASRRSPSRKLHNIAGSIIVLDEAQMMNGGFFRPCLYALDELVRNYGCSVLFCTATQPPAAKLIPHAVIRETVADPQRRYEQFERVEVRFEGRMEWADLAEQVAAAGGQALCIVNTRGNARELHATLANRYEEDELYHLSARMCPKHRRDILDTVKQRLRDGLACVLVSTQLIEAGVDIDFPVVYRELAGLDSIAQAAGRCNRNGRLEQNGQRCLGQVHVFETEKGLPEGWMSRTGEVARDLLVKFGGSGQSPLSIEAVQAYFSQLFFYGHNETIDQNDTEGILPMLEEGARKMSFPFKEVGHKFRLIDSSMKTLLIPYVDDQERAAALERGEDPDDLSYSGTARRWLDQLRNEPYSIRPIMRALQPYTVQLYPYEFEECHRAGELDEVREGIFALARPNAWYEAKTGIKPYSQESATKELWIV</sequence>
<organism evidence="13 14">
    <name type="scientific">Saccharibacillus brassicae</name>
    <dbReference type="NCBI Taxonomy" id="2583377"/>
    <lineage>
        <taxon>Bacteria</taxon>
        <taxon>Bacillati</taxon>
        <taxon>Bacillota</taxon>
        <taxon>Bacilli</taxon>
        <taxon>Bacillales</taxon>
        <taxon>Paenibacillaceae</taxon>
        <taxon>Saccharibacillus</taxon>
    </lineage>
</organism>
<dbReference type="GO" id="GO:0016787">
    <property type="term" value="F:hydrolase activity"/>
    <property type="evidence" value="ECO:0007669"/>
    <property type="project" value="UniProtKB-KW"/>
</dbReference>
<dbReference type="GO" id="GO:0051607">
    <property type="term" value="P:defense response to virus"/>
    <property type="evidence" value="ECO:0007669"/>
    <property type="project" value="UniProtKB-KW"/>
</dbReference>
<evidence type="ECO:0000256" key="1">
    <source>
        <dbReference type="ARBA" id="ARBA00006847"/>
    </source>
</evidence>
<keyword evidence="5" id="KW-0547">Nucleotide-binding</keyword>
<dbReference type="CDD" id="cd09641">
    <property type="entry name" value="Cas3''_I"/>
    <property type="match status" value="1"/>
</dbReference>
<dbReference type="GO" id="GO:0003676">
    <property type="term" value="F:nucleic acid binding"/>
    <property type="evidence" value="ECO:0007669"/>
    <property type="project" value="InterPro"/>
</dbReference>
<evidence type="ECO:0000256" key="2">
    <source>
        <dbReference type="ARBA" id="ARBA00009046"/>
    </source>
</evidence>
<dbReference type="NCBIfam" id="TIGR01587">
    <property type="entry name" value="cas3_core"/>
    <property type="match status" value="1"/>
</dbReference>
<dbReference type="RefSeq" id="WP_141446079.1">
    <property type="nucleotide sequence ID" value="NZ_CP041217.1"/>
</dbReference>
<dbReference type="InterPro" id="IPR014001">
    <property type="entry name" value="Helicase_ATP-bd"/>
</dbReference>
<dbReference type="PROSITE" id="PS51194">
    <property type="entry name" value="HELICASE_CTER"/>
    <property type="match status" value="1"/>
</dbReference>
<evidence type="ECO:0000256" key="7">
    <source>
        <dbReference type="ARBA" id="ARBA00022806"/>
    </source>
</evidence>
<evidence type="ECO:0000256" key="8">
    <source>
        <dbReference type="ARBA" id="ARBA00022840"/>
    </source>
</evidence>
<keyword evidence="4" id="KW-0479">Metal-binding</keyword>
<dbReference type="InterPro" id="IPR038257">
    <property type="entry name" value="CRISPR-assoc_Cas3_HD_sf"/>
</dbReference>
<protein>
    <submittedName>
        <fullName evidence="13">CRISPR-associated helicase Cas3</fullName>
    </submittedName>
</protein>
<dbReference type="SUPFAM" id="SSF52540">
    <property type="entry name" value="P-loop containing nucleoside triphosphate hydrolases"/>
    <property type="match status" value="1"/>
</dbReference>
<dbReference type="InterPro" id="IPR027417">
    <property type="entry name" value="P-loop_NTPase"/>
</dbReference>
<dbReference type="SUPFAM" id="SSF109604">
    <property type="entry name" value="HD-domain/PDEase-like"/>
    <property type="match status" value="1"/>
</dbReference>
<evidence type="ECO:0000313" key="13">
    <source>
        <dbReference type="EMBL" id="QDH19690.1"/>
    </source>
</evidence>
<dbReference type="InterPro" id="IPR001650">
    <property type="entry name" value="Helicase_C-like"/>
</dbReference>
<dbReference type="InterPro" id="IPR006483">
    <property type="entry name" value="CRISPR-assoc_Cas3_HD"/>
</dbReference>
<proteinExistence type="inferred from homology"/>
<dbReference type="PROSITE" id="PS51192">
    <property type="entry name" value="HELICASE_ATP_BIND_1"/>
    <property type="match status" value="1"/>
</dbReference>
<dbReference type="Pfam" id="PF22590">
    <property type="entry name" value="Cas3-like_C_2"/>
    <property type="match status" value="1"/>
</dbReference>
<keyword evidence="3" id="KW-0540">Nuclease</keyword>
<dbReference type="Pfam" id="PF18019">
    <property type="entry name" value="Cas3_HD"/>
    <property type="match status" value="1"/>
</dbReference>
<dbReference type="Proteomes" id="UP000316968">
    <property type="component" value="Chromosome"/>
</dbReference>
<dbReference type="PANTHER" id="PTHR47957:SF3">
    <property type="entry name" value="ATP-DEPENDENT HELICASE HRQ1"/>
    <property type="match status" value="1"/>
</dbReference>
<dbReference type="InterPro" id="IPR011545">
    <property type="entry name" value="DEAD/DEAH_box_helicase_dom"/>
</dbReference>
<keyword evidence="9" id="KW-0051">Antiviral defense</keyword>
<feature type="domain" description="Helicase ATP-binding" evidence="10">
    <location>
        <begin position="269"/>
        <end position="457"/>
    </location>
</feature>
<dbReference type="PANTHER" id="PTHR47957">
    <property type="entry name" value="ATP-DEPENDENT HELICASE HRQ1"/>
    <property type="match status" value="1"/>
</dbReference>
<dbReference type="InterPro" id="IPR054712">
    <property type="entry name" value="Cas3-like_dom"/>
</dbReference>
<keyword evidence="6" id="KW-0378">Hydrolase</keyword>
<dbReference type="AlphaFoldDB" id="A0A4Y6USF4"/>
<dbReference type="OrthoDB" id="9810236at2"/>
<dbReference type="EMBL" id="CP041217">
    <property type="protein sequence ID" value="QDH19690.1"/>
    <property type="molecule type" value="Genomic_DNA"/>
</dbReference>
<dbReference type="GO" id="GO:0004518">
    <property type="term" value="F:nuclease activity"/>
    <property type="evidence" value="ECO:0007669"/>
    <property type="project" value="UniProtKB-KW"/>
</dbReference>
<dbReference type="NCBIfam" id="TIGR01596">
    <property type="entry name" value="cas3_HD"/>
    <property type="match status" value="1"/>
</dbReference>
<accession>A0A4Y6USF4</accession>
<evidence type="ECO:0000313" key="14">
    <source>
        <dbReference type="Proteomes" id="UP000316968"/>
    </source>
</evidence>
<dbReference type="GO" id="GO:0006289">
    <property type="term" value="P:nucleotide-excision repair"/>
    <property type="evidence" value="ECO:0007669"/>
    <property type="project" value="TreeGrafter"/>
</dbReference>
<dbReference type="SMART" id="SM00490">
    <property type="entry name" value="HELICc"/>
    <property type="match status" value="1"/>
</dbReference>
<dbReference type="GO" id="GO:0036297">
    <property type="term" value="P:interstrand cross-link repair"/>
    <property type="evidence" value="ECO:0007669"/>
    <property type="project" value="TreeGrafter"/>
</dbReference>
<evidence type="ECO:0000256" key="9">
    <source>
        <dbReference type="ARBA" id="ARBA00023118"/>
    </source>
</evidence>
<dbReference type="KEGG" id="saca:FFV09_01710"/>